<keyword evidence="3" id="KW-1185">Reference proteome</keyword>
<dbReference type="EMBL" id="JAUMIT010000007">
    <property type="protein sequence ID" value="MDO3695755.1"/>
    <property type="molecule type" value="Genomic_DNA"/>
</dbReference>
<evidence type="ECO:0000256" key="1">
    <source>
        <dbReference type="SAM" id="Phobius"/>
    </source>
</evidence>
<dbReference type="Proteomes" id="UP001168642">
    <property type="component" value="Unassembled WGS sequence"/>
</dbReference>
<comment type="caution">
    <text evidence="2">The sequence shown here is derived from an EMBL/GenBank/DDBJ whole genome shotgun (WGS) entry which is preliminary data.</text>
</comment>
<accession>A0ABT8VV01</accession>
<evidence type="ECO:0000313" key="3">
    <source>
        <dbReference type="Proteomes" id="UP001168642"/>
    </source>
</evidence>
<organism evidence="2 3">
    <name type="scientific">Wenyingzhuangia gilva</name>
    <dbReference type="NCBI Taxonomy" id="3057677"/>
    <lineage>
        <taxon>Bacteria</taxon>
        <taxon>Pseudomonadati</taxon>
        <taxon>Bacteroidota</taxon>
        <taxon>Flavobacteriia</taxon>
        <taxon>Flavobacteriales</taxon>
        <taxon>Flavobacteriaceae</taxon>
        <taxon>Wenyingzhuangia</taxon>
    </lineage>
</organism>
<sequence length="59" mass="6676">MDKEKDQSKKSIIISRVLGTVAFLICFFVVKQFFTPDLETELKNAAIKLNKQTNSNAGR</sequence>
<keyword evidence="1" id="KW-0472">Membrane</keyword>
<proteinExistence type="predicted"/>
<protein>
    <submittedName>
        <fullName evidence="2">Uncharacterized protein</fullName>
    </submittedName>
</protein>
<name>A0ABT8VV01_9FLAO</name>
<keyword evidence="1" id="KW-0812">Transmembrane</keyword>
<dbReference type="RefSeq" id="WP_302885056.1">
    <property type="nucleotide sequence ID" value="NZ_JAUMIT010000007.1"/>
</dbReference>
<keyword evidence="1" id="KW-1133">Transmembrane helix</keyword>
<feature type="transmembrane region" description="Helical" evidence="1">
    <location>
        <begin position="12"/>
        <end position="34"/>
    </location>
</feature>
<evidence type="ECO:0000313" key="2">
    <source>
        <dbReference type="EMBL" id="MDO3695755.1"/>
    </source>
</evidence>
<reference evidence="2" key="1">
    <citation type="submission" date="2023-07" db="EMBL/GenBank/DDBJ databases">
        <title>Wenyingzhuangia sp. chi5 genome sequencing and assembly.</title>
        <authorList>
            <person name="Park S."/>
        </authorList>
    </citation>
    <scope>NUCLEOTIDE SEQUENCE</scope>
    <source>
        <strain evidence="2">Chi5</strain>
    </source>
</reference>
<gene>
    <name evidence="2" type="ORF">QVZ41_12970</name>
</gene>